<evidence type="ECO:0000313" key="6">
    <source>
        <dbReference type="Proteomes" id="UP001595916"/>
    </source>
</evidence>
<dbReference type="EMBL" id="JBHSHL010000055">
    <property type="protein sequence ID" value="MFC4805639.1"/>
    <property type="molecule type" value="Genomic_DNA"/>
</dbReference>
<dbReference type="InterPro" id="IPR036388">
    <property type="entry name" value="WH-like_DNA-bd_sf"/>
</dbReference>
<dbReference type="PANTHER" id="PTHR42756:SF1">
    <property type="entry name" value="TRANSCRIPTIONAL REPRESSOR OF EMRAB OPERON"/>
    <property type="match status" value="1"/>
</dbReference>
<organism evidence="5 6">
    <name type="scientific">Filifactor villosus</name>
    <dbReference type="NCBI Taxonomy" id="29374"/>
    <lineage>
        <taxon>Bacteria</taxon>
        <taxon>Bacillati</taxon>
        <taxon>Bacillota</taxon>
        <taxon>Clostridia</taxon>
        <taxon>Peptostreptococcales</taxon>
        <taxon>Filifactoraceae</taxon>
        <taxon>Filifactor</taxon>
    </lineage>
</organism>
<keyword evidence="6" id="KW-1185">Reference proteome</keyword>
<dbReference type="Proteomes" id="UP001595916">
    <property type="component" value="Unassembled WGS sequence"/>
</dbReference>
<dbReference type="PANTHER" id="PTHR42756">
    <property type="entry name" value="TRANSCRIPTIONAL REGULATOR, MARR"/>
    <property type="match status" value="1"/>
</dbReference>
<dbReference type="PROSITE" id="PS50995">
    <property type="entry name" value="HTH_MARR_2"/>
    <property type="match status" value="1"/>
</dbReference>
<comment type="caution">
    <text evidence="5">The sequence shown here is derived from an EMBL/GenBank/DDBJ whole genome shotgun (WGS) entry which is preliminary data.</text>
</comment>
<proteinExistence type="predicted"/>
<dbReference type="RefSeq" id="WP_379789250.1">
    <property type="nucleotide sequence ID" value="NZ_JBHSHL010000055.1"/>
</dbReference>
<evidence type="ECO:0000313" key="5">
    <source>
        <dbReference type="EMBL" id="MFC4805639.1"/>
    </source>
</evidence>
<evidence type="ECO:0000256" key="2">
    <source>
        <dbReference type="ARBA" id="ARBA00023125"/>
    </source>
</evidence>
<dbReference type="SMART" id="SM00347">
    <property type="entry name" value="HTH_MARR"/>
    <property type="match status" value="1"/>
</dbReference>
<gene>
    <name evidence="5" type="ORF">ACFO4R_11245</name>
</gene>
<evidence type="ECO:0000256" key="1">
    <source>
        <dbReference type="ARBA" id="ARBA00023015"/>
    </source>
</evidence>
<dbReference type="InterPro" id="IPR036390">
    <property type="entry name" value="WH_DNA-bd_sf"/>
</dbReference>
<keyword evidence="1" id="KW-0805">Transcription regulation</keyword>
<protein>
    <submittedName>
        <fullName evidence="5">MarR family winged helix-turn-helix transcriptional regulator</fullName>
    </submittedName>
</protein>
<dbReference type="InterPro" id="IPR000835">
    <property type="entry name" value="HTH_MarR-typ"/>
</dbReference>
<reference evidence="6" key="1">
    <citation type="journal article" date="2019" name="Int. J. Syst. Evol. Microbiol.">
        <title>The Global Catalogue of Microorganisms (GCM) 10K type strain sequencing project: providing services to taxonomists for standard genome sequencing and annotation.</title>
        <authorList>
            <consortium name="The Broad Institute Genomics Platform"/>
            <consortium name="The Broad Institute Genome Sequencing Center for Infectious Disease"/>
            <person name="Wu L."/>
            <person name="Ma J."/>
        </authorList>
    </citation>
    <scope>NUCLEOTIDE SEQUENCE [LARGE SCALE GENOMIC DNA]</scope>
    <source>
        <strain evidence="6">CCUG 46385</strain>
    </source>
</reference>
<feature type="domain" description="HTH marR-type" evidence="4">
    <location>
        <begin position="1"/>
        <end position="137"/>
    </location>
</feature>
<dbReference type="Pfam" id="PF01047">
    <property type="entry name" value="MarR"/>
    <property type="match status" value="1"/>
</dbReference>
<keyword evidence="2" id="KW-0238">DNA-binding</keyword>
<evidence type="ECO:0000259" key="4">
    <source>
        <dbReference type="PROSITE" id="PS50995"/>
    </source>
</evidence>
<dbReference type="Gene3D" id="1.10.10.10">
    <property type="entry name" value="Winged helix-like DNA-binding domain superfamily/Winged helix DNA-binding domain"/>
    <property type="match status" value="1"/>
</dbReference>
<dbReference type="SUPFAM" id="SSF46785">
    <property type="entry name" value="Winged helix' DNA-binding domain"/>
    <property type="match status" value="1"/>
</dbReference>
<sequence>MIGEALNAVYSKFKLNFYRRVFQTFENREASLTTIETFFVELIYALNGPTVNELSRFTGMSQPNVAYKITNLEKKGYVKRIRSKEDKREVHLEVTEKFQKYYGINYEYLQIVSQRIMDRFPQEDVEKLKEMLEIVSDELMEEVTARLERKPKLSI</sequence>
<dbReference type="PRINTS" id="PR00598">
    <property type="entry name" value="HTHMARR"/>
</dbReference>
<evidence type="ECO:0000256" key="3">
    <source>
        <dbReference type="ARBA" id="ARBA00023163"/>
    </source>
</evidence>
<accession>A0ABV9QNU2</accession>
<keyword evidence="3" id="KW-0804">Transcription</keyword>
<name>A0ABV9QNU2_9FIRM</name>